<name>A0A6I2UI57_9FIRM</name>
<dbReference type="EMBL" id="VUNR01000019">
    <property type="protein sequence ID" value="MSU09270.1"/>
    <property type="molecule type" value="Genomic_DNA"/>
</dbReference>
<dbReference type="CDD" id="cd12797">
    <property type="entry name" value="M23_peptidase"/>
    <property type="match status" value="1"/>
</dbReference>
<dbReference type="InterPro" id="IPR011055">
    <property type="entry name" value="Dup_hybrid_motif"/>
</dbReference>
<dbReference type="InterPro" id="IPR007688">
    <property type="entry name" value="Conjugal_tfr_TrbL/VirB6"/>
</dbReference>
<dbReference type="AlphaFoldDB" id="A0A6I2UI57"/>
<dbReference type="PANTHER" id="PTHR21666:SF270">
    <property type="entry name" value="MUREIN HYDROLASE ACTIVATOR ENVC"/>
    <property type="match status" value="1"/>
</dbReference>
<evidence type="ECO:0000313" key="7">
    <source>
        <dbReference type="Proteomes" id="UP000433181"/>
    </source>
</evidence>
<dbReference type="Pfam" id="PF01551">
    <property type="entry name" value="Peptidase_M23"/>
    <property type="match status" value="1"/>
</dbReference>
<keyword evidence="7" id="KW-1185">Reference proteome</keyword>
<evidence type="ECO:0000256" key="2">
    <source>
        <dbReference type="ARBA" id="ARBA00022989"/>
    </source>
</evidence>
<comment type="caution">
    <text evidence="6">The sequence shown here is derived from an EMBL/GenBank/DDBJ whole genome shotgun (WGS) entry which is preliminary data.</text>
</comment>
<dbReference type="Gene3D" id="1.10.530.10">
    <property type="match status" value="1"/>
</dbReference>
<evidence type="ECO:0000259" key="5">
    <source>
        <dbReference type="Pfam" id="PF01551"/>
    </source>
</evidence>
<evidence type="ECO:0000256" key="3">
    <source>
        <dbReference type="ARBA" id="ARBA00023136"/>
    </source>
</evidence>
<feature type="transmembrane region" description="Helical" evidence="4">
    <location>
        <begin position="371"/>
        <end position="390"/>
    </location>
</feature>
<organism evidence="6 7">
    <name type="scientific">Anaerovibrio slackiae</name>
    <dbReference type="NCBI Taxonomy" id="2652309"/>
    <lineage>
        <taxon>Bacteria</taxon>
        <taxon>Bacillati</taxon>
        <taxon>Bacillota</taxon>
        <taxon>Negativicutes</taxon>
        <taxon>Selenomonadales</taxon>
        <taxon>Selenomonadaceae</taxon>
        <taxon>Anaerovibrio</taxon>
    </lineage>
</organism>
<accession>A0A6I2UI57</accession>
<evidence type="ECO:0000256" key="1">
    <source>
        <dbReference type="ARBA" id="ARBA00022692"/>
    </source>
</evidence>
<dbReference type="GO" id="GO:0030255">
    <property type="term" value="P:protein secretion by the type IV secretion system"/>
    <property type="evidence" value="ECO:0007669"/>
    <property type="project" value="InterPro"/>
</dbReference>
<dbReference type="Proteomes" id="UP000433181">
    <property type="component" value="Unassembled WGS sequence"/>
</dbReference>
<dbReference type="InterPro" id="IPR050570">
    <property type="entry name" value="Cell_wall_metabolism_enzyme"/>
</dbReference>
<keyword evidence="1 4" id="KW-0812">Transmembrane</keyword>
<keyword evidence="2 4" id="KW-1133">Transmembrane helix</keyword>
<feature type="transmembrane region" description="Helical" evidence="4">
    <location>
        <begin position="337"/>
        <end position="365"/>
    </location>
</feature>
<protein>
    <submittedName>
        <fullName evidence="6">Peptidoglycan DD-metalloendopeptidase family protein</fullName>
    </submittedName>
</protein>
<keyword evidence="3 4" id="KW-0472">Membrane</keyword>
<dbReference type="SUPFAM" id="SSF51261">
    <property type="entry name" value="Duplicated hybrid motif"/>
    <property type="match status" value="1"/>
</dbReference>
<reference evidence="6 7" key="1">
    <citation type="submission" date="2019-08" db="EMBL/GenBank/DDBJ databases">
        <title>In-depth cultivation of the pig gut microbiome towards novel bacterial diversity and tailored functional studies.</title>
        <authorList>
            <person name="Wylensek D."/>
            <person name="Hitch T.C.A."/>
            <person name="Clavel T."/>
        </authorList>
    </citation>
    <scope>NUCLEOTIDE SEQUENCE [LARGE SCALE GENOMIC DNA]</scope>
    <source>
        <strain evidence="6 7">WCA-693-APC-5D-A</strain>
    </source>
</reference>
<dbReference type="PANTHER" id="PTHR21666">
    <property type="entry name" value="PEPTIDASE-RELATED"/>
    <property type="match status" value="1"/>
</dbReference>
<evidence type="ECO:0000313" key="6">
    <source>
        <dbReference type="EMBL" id="MSU09270.1"/>
    </source>
</evidence>
<proteinExistence type="predicted"/>
<dbReference type="InterPro" id="IPR016047">
    <property type="entry name" value="M23ase_b-sheet_dom"/>
</dbReference>
<feature type="transmembrane region" description="Helical" evidence="4">
    <location>
        <begin position="254"/>
        <end position="272"/>
    </location>
</feature>
<sequence>MMVLAKWEDGYMPKRQHNFFVMLMIAAFIQILICGTGLATTAYAEMKSPLNPPFQVTSPFGEISGVRNHIHKGVDIGVPTGTPVYAADSGTVVLSGYDEGGYGNWIAIQHNDGMGSIYGHLDERLVYAGQVVSRGQLIAYSGNSGHSTGPHLHFEVIQGDVFSGTKVDPGLYIPAILTAECSADGYNSGKPPITLEIAEDFAKVVRDIINHTVELLTKGISNIKDMIYTVFAILLTIDLGWAIITRFQTEDGRFWVWLVEKFFLYGCLVFIITHWSDTISTLALNSFPAIGAISVGSNLGEAGKLLSDPTAVIQKGMSIVAQLINEMLSINSMLDVLMLNITAISCGIFGMIFMICFFIIGIQIAKAYLQFYFTILMSFTGFLFSGWSYTRKYGANALNGVFVASINLMFFCVFSVMLTNTMQNITTAEFITQVNNPASAVATGKIQSQEQLLAGMRRVESYNGNYHCDNGVGYYGAYQVCKDYWDSWCDDYMANRGNGPALDDDSSYTRFNGYGEQGTAPEPATHWPWSPHNQDLVASYITRGYYQEYGSWEAAARAWNQGTGGMENAEAYEYQRKVAGSVGFVMEKRVNYVVMLKLLLVVIIFMKMADCISGRFMKQFGQPGFRLGNEQG</sequence>
<gene>
    <name evidence="6" type="ORF">FYJ84_09760</name>
</gene>
<feature type="transmembrane region" description="Helical" evidence="4">
    <location>
        <begin position="397"/>
        <end position="418"/>
    </location>
</feature>
<feature type="transmembrane region" description="Helical" evidence="4">
    <location>
        <begin position="590"/>
        <end position="609"/>
    </location>
</feature>
<evidence type="ECO:0000256" key="4">
    <source>
        <dbReference type="SAM" id="Phobius"/>
    </source>
</evidence>
<dbReference type="GO" id="GO:0004222">
    <property type="term" value="F:metalloendopeptidase activity"/>
    <property type="evidence" value="ECO:0007669"/>
    <property type="project" value="TreeGrafter"/>
</dbReference>
<feature type="transmembrane region" description="Helical" evidence="4">
    <location>
        <begin position="226"/>
        <end position="248"/>
    </location>
</feature>
<dbReference type="Gene3D" id="2.70.70.10">
    <property type="entry name" value="Glucose Permease (Domain IIA)"/>
    <property type="match status" value="1"/>
</dbReference>
<feature type="transmembrane region" description="Helical" evidence="4">
    <location>
        <begin position="20"/>
        <end position="44"/>
    </location>
</feature>
<dbReference type="Pfam" id="PF04610">
    <property type="entry name" value="TrbL"/>
    <property type="match status" value="1"/>
</dbReference>
<feature type="domain" description="M23ase beta-sheet core" evidence="5">
    <location>
        <begin position="70"/>
        <end position="169"/>
    </location>
</feature>